<reference evidence="2 3" key="1">
    <citation type="journal article" date="2016" name="Nat. Commun.">
        <title>Thousands of microbial genomes shed light on interconnected biogeochemical processes in an aquifer system.</title>
        <authorList>
            <person name="Anantharaman K."/>
            <person name="Brown C.T."/>
            <person name="Hug L.A."/>
            <person name="Sharon I."/>
            <person name="Castelle C.J."/>
            <person name="Probst A.J."/>
            <person name="Thomas B.C."/>
            <person name="Singh A."/>
            <person name="Wilkins M.J."/>
            <person name="Karaoz U."/>
            <person name="Brodie E.L."/>
            <person name="Williams K.H."/>
            <person name="Hubbard S.S."/>
            <person name="Banfield J.F."/>
        </authorList>
    </citation>
    <scope>NUCLEOTIDE SEQUENCE [LARGE SCALE GENOMIC DNA]</scope>
</reference>
<dbReference type="Proteomes" id="UP000177126">
    <property type="component" value="Unassembled WGS sequence"/>
</dbReference>
<organism evidence="2 3">
    <name type="scientific">Candidatus Portnoybacteria bacterium RIFCSPLOWO2_02_FULL_39_11</name>
    <dbReference type="NCBI Taxonomy" id="1802001"/>
    <lineage>
        <taxon>Bacteria</taxon>
        <taxon>Candidatus Portnoyibacteriota</taxon>
    </lineage>
</organism>
<sequence>MKLYESTNKLNPSPPPFTKERNPSLLPLFVKKGWGGDLVKNTRCLDKLSSLEYTIIMSIDTGF</sequence>
<feature type="region of interest" description="Disordered" evidence="1">
    <location>
        <begin position="1"/>
        <end position="20"/>
    </location>
</feature>
<evidence type="ECO:0000313" key="2">
    <source>
        <dbReference type="EMBL" id="OGZ41826.1"/>
    </source>
</evidence>
<protein>
    <submittedName>
        <fullName evidence="2">Uncharacterized protein</fullName>
    </submittedName>
</protein>
<dbReference type="AlphaFoldDB" id="A0A1G2FUR6"/>
<dbReference type="EMBL" id="MHNF01000007">
    <property type="protein sequence ID" value="OGZ41826.1"/>
    <property type="molecule type" value="Genomic_DNA"/>
</dbReference>
<evidence type="ECO:0000313" key="3">
    <source>
        <dbReference type="Proteomes" id="UP000177126"/>
    </source>
</evidence>
<gene>
    <name evidence="2" type="ORF">A3B04_03125</name>
</gene>
<accession>A0A1G2FUR6</accession>
<name>A0A1G2FUR6_9BACT</name>
<proteinExistence type="predicted"/>
<comment type="caution">
    <text evidence="2">The sequence shown here is derived from an EMBL/GenBank/DDBJ whole genome shotgun (WGS) entry which is preliminary data.</text>
</comment>
<evidence type="ECO:0000256" key="1">
    <source>
        <dbReference type="SAM" id="MobiDB-lite"/>
    </source>
</evidence>
<feature type="compositionally biased region" description="Polar residues" evidence="1">
    <location>
        <begin position="1"/>
        <end position="11"/>
    </location>
</feature>